<dbReference type="Proteomes" id="UP000475249">
    <property type="component" value="Unassembled WGS sequence"/>
</dbReference>
<gene>
    <name evidence="11" type="ORF">GTQ38_15380</name>
</gene>
<keyword evidence="12" id="KW-1185">Reference proteome</keyword>
<name>A0A6L9EF47_9FLAO</name>
<organism evidence="11 12">
    <name type="scientific">Poritiphilus flavus</name>
    <dbReference type="NCBI Taxonomy" id="2697053"/>
    <lineage>
        <taxon>Bacteria</taxon>
        <taxon>Pseudomonadati</taxon>
        <taxon>Bacteroidota</taxon>
        <taxon>Flavobacteriia</taxon>
        <taxon>Flavobacteriales</taxon>
        <taxon>Flavobacteriaceae</taxon>
        <taxon>Poritiphilus</taxon>
    </lineage>
</organism>
<evidence type="ECO:0000256" key="7">
    <source>
        <dbReference type="ARBA" id="ARBA00022840"/>
    </source>
</evidence>
<evidence type="ECO:0000256" key="6">
    <source>
        <dbReference type="ARBA" id="ARBA00022777"/>
    </source>
</evidence>
<evidence type="ECO:0000313" key="11">
    <source>
        <dbReference type="EMBL" id="NAS13394.1"/>
    </source>
</evidence>
<accession>A0A6L9EF47</accession>
<dbReference type="Pfam" id="PF01202">
    <property type="entry name" value="SKI"/>
    <property type="match status" value="1"/>
</dbReference>
<evidence type="ECO:0000256" key="9">
    <source>
        <dbReference type="ARBA" id="ARBA00048090"/>
    </source>
</evidence>
<evidence type="ECO:0000256" key="10">
    <source>
        <dbReference type="RuleBase" id="RU363066"/>
    </source>
</evidence>
<comment type="catalytic activity">
    <reaction evidence="9 10">
        <text>D-gluconate + ATP = 6-phospho-D-gluconate + ADP + H(+)</text>
        <dbReference type="Rhea" id="RHEA:19433"/>
        <dbReference type="ChEBI" id="CHEBI:15378"/>
        <dbReference type="ChEBI" id="CHEBI:18391"/>
        <dbReference type="ChEBI" id="CHEBI:30616"/>
        <dbReference type="ChEBI" id="CHEBI:58759"/>
        <dbReference type="ChEBI" id="CHEBI:456216"/>
        <dbReference type="EC" id="2.7.1.12"/>
    </reaction>
</comment>
<comment type="pathway">
    <text evidence="1">Carbohydrate acid metabolism.</text>
</comment>
<evidence type="ECO:0000256" key="2">
    <source>
        <dbReference type="ARBA" id="ARBA00008420"/>
    </source>
</evidence>
<keyword evidence="7 10" id="KW-0067">ATP-binding</keyword>
<dbReference type="GO" id="GO:0005737">
    <property type="term" value="C:cytoplasm"/>
    <property type="evidence" value="ECO:0007669"/>
    <property type="project" value="TreeGrafter"/>
</dbReference>
<evidence type="ECO:0000256" key="5">
    <source>
        <dbReference type="ARBA" id="ARBA00022741"/>
    </source>
</evidence>
<evidence type="ECO:0000256" key="1">
    <source>
        <dbReference type="ARBA" id="ARBA00004761"/>
    </source>
</evidence>
<keyword evidence="6 10" id="KW-0418">Kinase</keyword>
<dbReference type="EC" id="2.7.1.12" evidence="3 10"/>
<dbReference type="EMBL" id="WXYO01000007">
    <property type="protein sequence ID" value="NAS13394.1"/>
    <property type="molecule type" value="Genomic_DNA"/>
</dbReference>
<evidence type="ECO:0000256" key="3">
    <source>
        <dbReference type="ARBA" id="ARBA00012054"/>
    </source>
</evidence>
<sequence length="168" mass="18809">MKTTDQAIFFLMGVSGCGKSTVGELLARRLDIPFFDGDDFHPESNIAKMSKGTPLKDEDRVGWLRRLNELAKSYSGSGAVIACSALKAHYRDMLMDSLKGRVHWIYLEGSFEEIEERLNARKGHFMPKGLLRSQFNALEVPDRAIHVPIKLTPEEIVLAIEEALGGFK</sequence>
<dbReference type="PANTHER" id="PTHR43442">
    <property type="entry name" value="GLUCONOKINASE-RELATED"/>
    <property type="match status" value="1"/>
</dbReference>
<dbReference type="InterPro" id="IPR006001">
    <property type="entry name" value="Therm_gnt_kin"/>
</dbReference>
<dbReference type="GO" id="GO:0005524">
    <property type="term" value="F:ATP binding"/>
    <property type="evidence" value="ECO:0007669"/>
    <property type="project" value="UniProtKB-KW"/>
</dbReference>
<dbReference type="InterPro" id="IPR031322">
    <property type="entry name" value="Shikimate/glucono_kinase"/>
</dbReference>
<dbReference type="InterPro" id="IPR027417">
    <property type="entry name" value="P-loop_NTPase"/>
</dbReference>
<dbReference type="GO" id="GO:0019521">
    <property type="term" value="P:D-gluconate metabolic process"/>
    <property type="evidence" value="ECO:0007669"/>
    <property type="project" value="UniProtKB-KW"/>
</dbReference>
<dbReference type="PROSITE" id="PS51257">
    <property type="entry name" value="PROKAR_LIPOPROTEIN"/>
    <property type="match status" value="1"/>
</dbReference>
<dbReference type="SUPFAM" id="SSF52540">
    <property type="entry name" value="P-loop containing nucleoside triphosphate hydrolases"/>
    <property type="match status" value="1"/>
</dbReference>
<dbReference type="CDD" id="cd02021">
    <property type="entry name" value="GntK"/>
    <property type="match status" value="1"/>
</dbReference>
<comment type="similarity">
    <text evidence="2 10">Belongs to the gluconokinase GntK/GntV family.</text>
</comment>
<dbReference type="PRINTS" id="PR01100">
    <property type="entry name" value="SHIKIMTKNASE"/>
</dbReference>
<proteinExistence type="inferred from homology"/>
<evidence type="ECO:0000256" key="8">
    <source>
        <dbReference type="ARBA" id="ARBA00023064"/>
    </source>
</evidence>
<dbReference type="AlphaFoldDB" id="A0A6L9EF47"/>
<keyword evidence="5 10" id="KW-0547">Nucleotide-binding</keyword>
<dbReference type="NCBIfam" id="TIGR01313">
    <property type="entry name" value="therm_gnt_kin"/>
    <property type="match status" value="1"/>
</dbReference>
<dbReference type="PANTHER" id="PTHR43442:SF3">
    <property type="entry name" value="GLUCONOKINASE-RELATED"/>
    <property type="match status" value="1"/>
</dbReference>
<comment type="caution">
    <text evidence="11">The sequence shown here is derived from an EMBL/GenBank/DDBJ whole genome shotgun (WGS) entry which is preliminary data.</text>
</comment>
<dbReference type="RefSeq" id="WP_161436439.1">
    <property type="nucleotide sequence ID" value="NZ_WXYO01000007.1"/>
</dbReference>
<keyword evidence="4 10" id="KW-0808">Transferase</keyword>
<protein>
    <recommendedName>
        <fullName evidence="3 10">Gluconokinase</fullName>
        <ecNumber evidence="3 10">2.7.1.12</ecNumber>
    </recommendedName>
</protein>
<keyword evidence="8" id="KW-0311">Gluconate utilization</keyword>
<dbReference type="Gene3D" id="3.40.50.300">
    <property type="entry name" value="P-loop containing nucleotide triphosphate hydrolases"/>
    <property type="match status" value="1"/>
</dbReference>
<dbReference type="FunFam" id="3.40.50.300:FF:000522">
    <property type="entry name" value="Gluconokinase"/>
    <property type="match status" value="1"/>
</dbReference>
<evidence type="ECO:0000256" key="4">
    <source>
        <dbReference type="ARBA" id="ARBA00022679"/>
    </source>
</evidence>
<dbReference type="GO" id="GO:0046316">
    <property type="term" value="F:gluconokinase activity"/>
    <property type="evidence" value="ECO:0007669"/>
    <property type="project" value="UniProtKB-EC"/>
</dbReference>
<evidence type="ECO:0000313" key="12">
    <source>
        <dbReference type="Proteomes" id="UP000475249"/>
    </source>
</evidence>
<reference evidence="11 12" key="1">
    <citation type="submission" date="2020-01" db="EMBL/GenBank/DDBJ databases">
        <title>Bacteria diversity of Porities sp.</title>
        <authorList>
            <person name="Wang G."/>
        </authorList>
    </citation>
    <scope>NUCLEOTIDE SEQUENCE [LARGE SCALE GENOMIC DNA]</scope>
    <source>
        <strain evidence="11 12">R33</strain>
    </source>
</reference>